<evidence type="ECO:0000313" key="2">
    <source>
        <dbReference type="Proteomes" id="UP000887563"/>
    </source>
</evidence>
<organism evidence="2 3">
    <name type="scientific">Meloidogyne incognita</name>
    <name type="common">Southern root-knot nematode worm</name>
    <name type="synonym">Oxyuris incognita</name>
    <dbReference type="NCBI Taxonomy" id="6306"/>
    <lineage>
        <taxon>Eukaryota</taxon>
        <taxon>Metazoa</taxon>
        <taxon>Ecdysozoa</taxon>
        <taxon>Nematoda</taxon>
        <taxon>Chromadorea</taxon>
        <taxon>Rhabditida</taxon>
        <taxon>Tylenchina</taxon>
        <taxon>Tylenchomorpha</taxon>
        <taxon>Tylenchoidea</taxon>
        <taxon>Meloidogynidae</taxon>
        <taxon>Meloidogyninae</taxon>
        <taxon>Meloidogyne</taxon>
        <taxon>Meloidogyne incognita group</taxon>
    </lineage>
</organism>
<sequence>IEKKIRGVSYPLSAVSSTNKSLENTDMMKDTDDITEESKILAKIFTEKLAKERSLAYPPGNLFFICKADTKLGGDSAGVAMVLAIMSLVLNKAIPIDLCATGAIDEHGEMKALFAGKNNAAFNINPEPLTGPSCGVSFTIALLSIILGQAPPEDLCATGMITFNGDLKKIGGIKWKLEAAHAIGKKRIILPEENRDDFYNLSEEEKFGITPFFYNNFLMLTILYIHKLSNIVLYNFL</sequence>
<dbReference type="Gene3D" id="3.30.230.10">
    <property type="match status" value="2"/>
</dbReference>
<dbReference type="GO" id="GO:0006508">
    <property type="term" value="P:proteolysis"/>
    <property type="evidence" value="ECO:0007669"/>
    <property type="project" value="InterPro"/>
</dbReference>
<dbReference type="SUPFAM" id="SSF54211">
    <property type="entry name" value="Ribosomal protein S5 domain 2-like"/>
    <property type="match status" value="2"/>
</dbReference>
<dbReference type="GO" id="GO:0004176">
    <property type="term" value="F:ATP-dependent peptidase activity"/>
    <property type="evidence" value="ECO:0007669"/>
    <property type="project" value="InterPro"/>
</dbReference>
<dbReference type="Proteomes" id="UP000887563">
    <property type="component" value="Unplaced"/>
</dbReference>
<dbReference type="PRINTS" id="PR00830">
    <property type="entry name" value="ENDOLAPTASE"/>
</dbReference>
<dbReference type="GO" id="GO:0005524">
    <property type="term" value="F:ATP binding"/>
    <property type="evidence" value="ECO:0007669"/>
    <property type="project" value="InterPro"/>
</dbReference>
<accession>A0A914NPJ2</accession>
<proteinExistence type="predicted"/>
<dbReference type="InterPro" id="IPR027065">
    <property type="entry name" value="Lon_Prtase"/>
</dbReference>
<evidence type="ECO:0000259" key="1">
    <source>
        <dbReference type="Pfam" id="PF05362"/>
    </source>
</evidence>
<dbReference type="InterPro" id="IPR008269">
    <property type="entry name" value="Lon_proteolytic"/>
</dbReference>
<dbReference type="GO" id="GO:0030163">
    <property type="term" value="P:protein catabolic process"/>
    <property type="evidence" value="ECO:0007669"/>
    <property type="project" value="InterPro"/>
</dbReference>
<dbReference type="InterPro" id="IPR014721">
    <property type="entry name" value="Ribsml_uS5_D2-typ_fold_subgr"/>
</dbReference>
<dbReference type="InterPro" id="IPR020568">
    <property type="entry name" value="Ribosomal_Su5_D2-typ_SF"/>
</dbReference>
<dbReference type="PANTHER" id="PTHR10046">
    <property type="entry name" value="ATP DEPENDENT LON PROTEASE FAMILY MEMBER"/>
    <property type="match status" value="1"/>
</dbReference>
<name>A0A914NPJ2_MELIC</name>
<protein>
    <submittedName>
        <fullName evidence="3">Lon proteolytic domain-containing protein</fullName>
    </submittedName>
</protein>
<dbReference type="Pfam" id="PF05362">
    <property type="entry name" value="Lon_C"/>
    <property type="match status" value="1"/>
</dbReference>
<reference evidence="3" key="1">
    <citation type="submission" date="2022-11" db="UniProtKB">
        <authorList>
            <consortium name="WormBaseParasite"/>
        </authorList>
    </citation>
    <scope>IDENTIFICATION</scope>
</reference>
<evidence type="ECO:0000313" key="3">
    <source>
        <dbReference type="WBParaSite" id="Minc3s07971g41755"/>
    </source>
</evidence>
<dbReference type="AlphaFoldDB" id="A0A914NPJ2"/>
<keyword evidence="2" id="KW-1185">Reference proteome</keyword>
<feature type="domain" description="Lon proteolytic" evidence="1">
    <location>
        <begin position="128"/>
        <end position="206"/>
    </location>
</feature>
<dbReference type="GO" id="GO:0004252">
    <property type="term" value="F:serine-type endopeptidase activity"/>
    <property type="evidence" value="ECO:0007669"/>
    <property type="project" value="InterPro"/>
</dbReference>
<dbReference type="WBParaSite" id="Minc3s07971g41755">
    <property type="protein sequence ID" value="Minc3s07971g41755"/>
    <property type="gene ID" value="Minc3s07971g41755"/>
</dbReference>